<evidence type="ECO:0000313" key="3">
    <source>
        <dbReference type="RefSeq" id="XP_032831851.1"/>
    </source>
</evidence>
<protein>
    <submittedName>
        <fullName evidence="3">Uncharacterized protein LOC116955023 isoform X1</fullName>
    </submittedName>
</protein>
<keyword evidence="2" id="KW-1185">Reference proteome</keyword>
<dbReference type="GO" id="GO:0016538">
    <property type="term" value="F:cyclin-dependent protein serine/threonine kinase regulator activity"/>
    <property type="evidence" value="ECO:0007669"/>
    <property type="project" value="InterPro"/>
</dbReference>
<evidence type="ECO:0000256" key="1">
    <source>
        <dbReference type="SAM" id="MobiDB-lite"/>
    </source>
</evidence>
<organism evidence="2 3">
    <name type="scientific">Petromyzon marinus</name>
    <name type="common">Sea lamprey</name>
    <dbReference type="NCBI Taxonomy" id="7757"/>
    <lineage>
        <taxon>Eukaryota</taxon>
        <taxon>Metazoa</taxon>
        <taxon>Chordata</taxon>
        <taxon>Craniata</taxon>
        <taxon>Vertebrata</taxon>
        <taxon>Cyclostomata</taxon>
        <taxon>Hyperoartia</taxon>
        <taxon>Petromyzontiformes</taxon>
        <taxon>Petromyzontidae</taxon>
        <taxon>Petromyzon</taxon>
    </lineage>
</organism>
<accession>A0AAJ7U8K9</accession>
<dbReference type="Proteomes" id="UP001318040">
    <property type="component" value="Chromosome 57"/>
</dbReference>
<dbReference type="RefSeq" id="XP_032831851.1">
    <property type="nucleotide sequence ID" value="XM_032975960.1"/>
</dbReference>
<dbReference type="Gene3D" id="3.30.170.10">
    <property type="entry name" value="Cyclin-dependent kinase, regulatory subunit"/>
    <property type="match status" value="1"/>
</dbReference>
<gene>
    <name evidence="3" type="primary">LOC116955023</name>
</gene>
<name>A0AAJ7U8K9_PETMA</name>
<evidence type="ECO:0000313" key="2">
    <source>
        <dbReference type="Proteomes" id="UP001318040"/>
    </source>
</evidence>
<dbReference type="InterPro" id="IPR036858">
    <property type="entry name" value="Cyclin-dep_kinase_reg-sub_sf"/>
</dbReference>
<dbReference type="SUPFAM" id="SSF55637">
    <property type="entry name" value="Cell cycle regulatory proteins"/>
    <property type="match status" value="1"/>
</dbReference>
<dbReference type="KEGG" id="pmrn:116955023"/>
<sequence length="101" mass="11005">MAHKQIYYSDKYTDEHFEYRATHSALQAAATKELTAAPAAAIATRPVRPTLFTDSTVRLAAGAWATATREEVEVSEAGTKRASTDSRRPRVSPVPSVARQS</sequence>
<feature type="compositionally biased region" description="Low complexity" evidence="1">
    <location>
        <begin position="91"/>
        <end position="101"/>
    </location>
</feature>
<proteinExistence type="predicted"/>
<feature type="compositionally biased region" description="Basic and acidic residues" evidence="1">
    <location>
        <begin position="68"/>
        <end position="88"/>
    </location>
</feature>
<feature type="region of interest" description="Disordered" evidence="1">
    <location>
        <begin position="68"/>
        <end position="101"/>
    </location>
</feature>
<dbReference type="AlphaFoldDB" id="A0AAJ7U8K9"/>
<reference evidence="3" key="1">
    <citation type="submission" date="2025-08" db="UniProtKB">
        <authorList>
            <consortium name="RefSeq"/>
        </authorList>
    </citation>
    <scope>IDENTIFICATION</scope>
    <source>
        <tissue evidence="3">Sperm</tissue>
    </source>
</reference>